<organism evidence="9 10">
    <name type="scientific">Protomyces lactucae-debilis</name>
    <dbReference type="NCBI Taxonomy" id="2754530"/>
    <lineage>
        <taxon>Eukaryota</taxon>
        <taxon>Fungi</taxon>
        <taxon>Dikarya</taxon>
        <taxon>Ascomycota</taxon>
        <taxon>Taphrinomycotina</taxon>
        <taxon>Taphrinomycetes</taxon>
        <taxon>Taphrinales</taxon>
        <taxon>Protomycetaceae</taxon>
        <taxon>Protomyces</taxon>
    </lineage>
</organism>
<sequence length="416" mass="46398">MRQPVQRLCADADTLYYASGSIIKSYSPADGSSREIWRGGLLTDTDKLKSFSSRAIIALAVQNGVLASVGEDKMLRVFDLKSGKLESERETTKRPSCVIFADDRDVLVADKFGDVYSFPIHGQSSSFEPRVTNLPKTKEQRKADKKARREQKDQETKEEEGDKADDKEDEEEPVKDSAGQLHLPILGHVSILTDMLVSDGRIITADRDEHIRVSQYSKAYIVDNFLLAHEAFVTSLLLVGDVLISGGGDDFLAVWDWRQGKLLGQISLEEPMAMAKCEVPTVAKLEHGEDSLFMQLEGIAGIFVLALATDVLGSSGWRRVGSDVYLDFAVSRSTLYCSRVEGPPLEAWQIDGTIHSVESLNQAADMQVESIDFNIPVRSDMRKRTFDEKRRTEDEAVKDSKRRSDEDLTGDDKRVK</sequence>
<feature type="region of interest" description="Disordered" evidence="8">
    <location>
        <begin position="127"/>
        <end position="178"/>
    </location>
</feature>
<protein>
    <submittedName>
        <fullName evidence="9">WD40-repeat-containing domain protein</fullName>
    </submittedName>
</protein>
<dbReference type="PANTHER" id="PTHR16288:SF0">
    <property type="entry name" value="TRNA (GUANINE-N(7)-)-METHYLTRANSFERASE NON-CATALYTIC SUBUNIT WDR4"/>
    <property type="match status" value="1"/>
</dbReference>
<dbReference type="GeneID" id="63787843"/>
<reference evidence="9 10" key="1">
    <citation type="submission" date="2016-07" db="EMBL/GenBank/DDBJ databases">
        <title>Pervasive Adenine N6-methylation of Active Genes in Fungi.</title>
        <authorList>
            <consortium name="DOE Joint Genome Institute"/>
            <person name="Mondo S.J."/>
            <person name="Dannebaum R.O."/>
            <person name="Kuo R.C."/>
            <person name="Labutti K."/>
            <person name="Haridas S."/>
            <person name="Kuo A."/>
            <person name="Salamov A."/>
            <person name="Ahrendt S.R."/>
            <person name="Lipzen A."/>
            <person name="Sullivan W."/>
            <person name="Andreopoulos W.B."/>
            <person name="Clum A."/>
            <person name="Lindquist E."/>
            <person name="Daum C."/>
            <person name="Ramamoorthy G.K."/>
            <person name="Gryganskyi A."/>
            <person name="Culley D."/>
            <person name="Magnuson J.K."/>
            <person name="James T.Y."/>
            <person name="O'Malley M.A."/>
            <person name="Stajich J.E."/>
            <person name="Spatafora J.W."/>
            <person name="Visel A."/>
            <person name="Grigoriev I.V."/>
        </authorList>
    </citation>
    <scope>NUCLEOTIDE SEQUENCE [LARGE SCALE GENOMIC DNA]</scope>
    <source>
        <strain evidence="9 10">12-1054</strain>
    </source>
</reference>
<comment type="subcellular location">
    <subcellularLocation>
        <location evidence="1 6">Nucleus</location>
    </subcellularLocation>
</comment>
<dbReference type="PROSITE" id="PS50082">
    <property type="entry name" value="WD_REPEATS_2"/>
    <property type="match status" value="1"/>
</dbReference>
<accession>A0A1Y2FDL9</accession>
<dbReference type="InterPro" id="IPR028884">
    <property type="entry name" value="Trm82"/>
</dbReference>
<dbReference type="EMBL" id="MCFI01000010">
    <property type="protein sequence ID" value="ORY82011.1"/>
    <property type="molecule type" value="Genomic_DNA"/>
</dbReference>
<feature type="repeat" description="WD" evidence="7">
    <location>
        <begin position="226"/>
        <end position="265"/>
    </location>
</feature>
<evidence type="ECO:0000256" key="3">
    <source>
        <dbReference type="ARBA" id="ARBA00022694"/>
    </source>
</evidence>
<keyword evidence="4 6" id="KW-0677">Repeat</keyword>
<evidence type="ECO:0000256" key="7">
    <source>
        <dbReference type="PROSITE-ProRule" id="PRU00221"/>
    </source>
</evidence>
<evidence type="ECO:0000256" key="1">
    <source>
        <dbReference type="ARBA" id="ARBA00004123"/>
    </source>
</evidence>
<dbReference type="Gene3D" id="2.130.10.10">
    <property type="entry name" value="YVTN repeat-like/Quinoprotein amine dehydrogenase"/>
    <property type="match status" value="2"/>
</dbReference>
<comment type="function">
    <text evidence="6">Required for the formation of N(7)-methylguanine at position 46 (m7G46) in tRNA. In the complex, it is required to stabilize and induce conformational changes of the catalytic subunit.</text>
</comment>
<evidence type="ECO:0000313" key="10">
    <source>
        <dbReference type="Proteomes" id="UP000193685"/>
    </source>
</evidence>
<comment type="pathway">
    <text evidence="6">tRNA modification; N(7)-methylguanine-tRNA biosynthesis.</text>
</comment>
<dbReference type="InterPro" id="IPR036322">
    <property type="entry name" value="WD40_repeat_dom_sf"/>
</dbReference>
<dbReference type="InterPro" id="IPR015943">
    <property type="entry name" value="WD40/YVTN_repeat-like_dom_sf"/>
</dbReference>
<keyword evidence="5 6" id="KW-0539">Nucleus</keyword>
<dbReference type="SMART" id="SM00320">
    <property type="entry name" value="WD40"/>
    <property type="match status" value="3"/>
</dbReference>
<dbReference type="OrthoDB" id="339900at2759"/>
<dbReference type="STRING" id="56484.A0A1Y2FDL9"/>
<evidence type="ECO:0000256" key="4">
    <source>
        <dbReference type="ARBA" id="ARBA00022737"/>
    </source>
</evidence>
<evidence type="ECO:0000256" key="6">
    <source>
        <dbReference type="HAMAP-Rule" id="MF_03056"/>
    </source>
</evidence>
<dbReference type="GO" id="GO:0043527">
    <property type="term" value="C:tRNA methyltransferase complex"/>
    <property type="evidence" value="ECO:0007669"/>
    <property type="project" value="TreeGrafter"/>
</dbReference>
<evidence type="ECO:0000256" key="2">
    <source>
        <dbReference type="ARBA" id="ARBA00022574"/>
    </source>
</evidence>
<dbReference type="PANTHER" id="PTHR16288">
    <property type="entry name" value="WD40 REPEAT PROTEIN 4"/>
    <property type="match status" value="1"/>
</dbReference>
<dbReference type="HAMAP" id="MF_03056">
    <property type="entry name" value="TRM82"/>
    <property type="match status" value="1"/>
</dbReference>
<comment type="caution">
    <text evidence="9">The sequence shown here is derived from an EMBL/GenBank/DDBJ whole genome shotgun (WGS) entry which is preliminary data.</text>
</comment>
<comment type="similarity">
    <text evidence="6">Belongs to the WD repeat TRM82 family.</text>
</comment>
<feature type="compositionally biased region" description="Acidic residues" evidence="8">
    <location>
        <begin position="156"/>
        <end position="173"/>
    </location>
</feature>
<dbReference type="AlphaFoldDB" id="A0A1Y2FDL9"/>
<keyword evidence="10" id="KW-1185">Reference proteome</keyword>
<name>A0A1Y2FDL9_PROLT</name>
<dbReference type="SUPFAM" id="SSF50978">
    <property type="entry name" value="WD40 repeat-like"/>
    <property type="match status" value="1"/>
</dbReference>
<dbReference type="UniPathway" id="UPA00989"/>
<dbReference type="InterPro" id="IPR001680">
    <property type="entry name" value="WD40_rpt"/>
</dbReference>
<evidence type="ECO:0000256" key="8">
    <source>
        <dbReference type="SAM" id="MobiDB-lite"/>
    </source>
</evidence>
<keyword evidence="3 6" id="KW-0819">tRNA processing</keyword>
<evidence type="ECO:0000256" key="5">
    <source>
        <dbReference type="ARBA" id="ARBA00023242"/>
    </source>
</evidence>
<dbReference type="OMA" id="AMAKCEV"/>
<proteinExistence type="inferred from homology"/>
<keyword evidence="2 6" id="KW-0853">WD repeat</keyword>
<dbReference type="Proteomes" id="UP000193685">
    <property type="component" value="Unassembled WGS sequence"/>
</dbReference>
<gene>
    <name evidence="9" type="ORF">BCR37DRAFT_393055</name>
</gene>
<dbReference type="GO" id="GO:0005634">
    <property type="term" value="C:nucleus"/>
    <property type="evidence" value="ECO:0007669"/>
    <property type="project" value="UniProtKB-SubCell"/>
</dbReference>
<dbReference type="GO" id="GO:0005829">
    <property type="term" value="C:cytosol"/>
    <property type="evidence" value="ECO:0007669"/>
    <property type="project" value="TreeGrafter"/>
</dbReference>
<evidence type="ECO:0000313" key="9">
    <source>
        <dbReference type="EMBL" id="ORY82011.1"/>
    </source>
</evidence>
<dbReference type="RefSeq" id="XP_040725145.1">
    <property type="nucleotide sequence ID" value="XM_040871244.1"/>
</dbReference>
<dbReference type="GO" id="GO:0106004">
    <property type="term" value="P:tRNA (guanine-N7)-methylation"/>
    <property type="evidence" value="ECO:0007669"/>
    <property type="project" value="UniProtKB-UniRule"/>
</dbReference>
<feature type="region of interest" description="Disordered" evidence="8">
    <location>
        <begin position="384"/>
        <end position="416"/>
    </location>
</feature>